<dbReference type="AlphaFoldDB" id="A0A2A4B161"/>
<dbReference type="RefSeq" id="WP_096344543.1">
    <property type="nucleotide sequence ID" value="NZ_NWMW01000003.1"/>
</dbReference>
<dbReference type="EMBL" id="NWMW01000003">
    <property type="protein sequence ID" value="PCD01800.1"/>
    <property type="molecule type" value="Genomic_DNA"/>
</dbReference>
<organism evidence="6 7">
    <name type="scientific">Sphingomonas spermidinifaciens</name>
    <dbReference type="NCBI Taxonomy" id="1141889"/>
    <lineage>
        <taxon>Bacteria</taxon>
        <taxon>Pseudomonadati</taxon>
        <taxon>Pseudomonadota</taxon>
        <taxon>Alphaproteobacteria</taxon>
        <taxon>Sphingomonadales</taxon>
        <taxon>Sphingomonadaceae</taxon>
        <taxon>Sphingomonas</taxon>
    </lineage>
</organism>
<dbReference type="Proteomes" id="UP000218366">
    <property type="component" value="Unassembled WGS sequence"/>
</dbReference>
<keyword evidence="4" id="KW-1133">Transmembrane helix</keyword>
<dbReference type="InterPro" id="IPR000073">
    <property type="entry name" value="AB_hydrolase_1"/>
</dbReference>
<dbReference type="PRINTS" id="PR00793">
    <property type="entry name" value="PROAMNOPTASE"/>
</dbReference>
<feature type="transmembrane region" description="Helical" evidence="4">
    <location>
        <begin position="20"/>
        <end position="43"/>
    </location>
</feature>
<dbReference type="PANTHER" id="PTHR43798">
    <property type="entry name" value="MONOACYLGLYCEROL LIPASE"/>
    <property type="match status" value="1"/>
</dbReference>
<dbReference type="InterPro" id="IPR050266">
    <property type="entry name" value="AB_hydrolase_sf"/>
</dbReference>
<accession>A0A2A4B161</accession>
<keyword evidence="4" id="KW-0812">Transmembrane</keyword>
<dbReference type="OrthoDB" id="9815441at2"/>
<feature type="compositionally biased region" description="Basic and acidic residues" evidence="3">
    <location>
        <begin position="1"/>
        <end position="14"/>
    </location>
</feature>
<comment type="similarity">
    <text evidence="1">Belongs to the peptidase S33 family.</text>
</comment>
<dbReference type="GO" id="GO:0016020">
    <property type="term" value="C:membrane"/>
    <property type="evidence" value="ECO:0007669"/>
    <property type="project" value="TreeGrafter"/>
</dbReference>
<name>A0A2A4B161_9SPHN</name>
<comment type="caution">
    <text evidence="6">The sequence shown here is derived from an EMBL/GenBank/DDBJ whole genome shotgun (WGS) entry which is preliminary data.</text>
</comment>
<gene>
    <name evidence="6" type="ORF">COC42_17020</name>
</gene>
<dbReference type="SUPFAM" id="SSF53474">
    <property type="entry name" value="alpha/beta-Hydrolases"/>
    <property type="match status" value="1"/>
</dbReference>
<reference evidence="6 7" key="1">
    <citation type="submission" date="2017-09" db="EMBL/GenBank/DDBJ databases">
        <title>Sphingomonas spermidinifaciens 9NM-10, whole genome shotgun sequence.</title>
        <authorList>
            <person name="Feng G."/>
            <person name="Zhu H."/>
        </authorList>
    </citation>
    <scope>NUCLEOTIDE SEQUENCE [LARGE SCALE GENOMIC DNA]</scope>
    <source>
        <strain evidence="6 7">9NM-10</strain>
    </source>
</reference>
<feature type="domain" description="AB hydrolase-1" evidence="5">
    <location>
        <begin position="74"/>
        <end position="316"/>
    </location>
</feature>
<evidence type="ECO:0000256" key="3">
    <source>
        <dbReference type="SAM" id="MobiDB-lite"/>
    </source>
</evidence>
<dbReference type="Gene3D" id="3.40.50.1820">
    <property type="entry name" value="alpha/beta hydrolase"/>
    <property type="match status" value="1"/>
</dbReference>
<dbReference type="GO" id="GO:0006508">
    <property type="term" value="P:proteolysis"/>
    <property type="evidence" value="ECO:0007669"/>
    <property type="project" value="InterPro"/>
</dbReference>
<dbReference type="InterPro" id="IPR002410">
    <property type="entry name" value="Peptidase_S33"/>
</dbReference>
<dbReference type="PRINTS" id="PR00111">
    <property type="entry name" value="ABHYDROLASE"/>
</dbReference>
<dbReference type="Pfam" id="PF00561">
    <property type="entry name" value="Abhydrolase_1"/>
    <property type="match status" value="1"/>
</dbReference>
<evidence type="ECO:0000256" key="2">
    <source>
        <dbReference type="ARBA" id="ARBA00022801"/>
    </source>
</evidence>
<dbReference type="GO" id="GO:0008233">
    <property type="term" value="F:peptidase activity"/>
    <property type="evidence" value="ECO:0007669"/>
    <property type="project" value="InterPro"/>
</dbReference>
<evidence type="ECO:0000313" key="6">
    <source>
        <dbReference type="EMBL" id="PCD01800.1"/>
    </source>
</evidence>
<dbReference type="InterPro" id="IPR029058">
    <property type="entry name" value="AB_hydrolase_fold"/>
</dbReference>
<sequence>MTDDDRQARDRRDGASPPGNGYGIAAATALGALAATSVFNHLAARRAERRHPPIGRLIDIDGVRVHALDGGTGPPVVLLHGSGSLVQDFITSGLVDALKRTNRVIVFDRPGYGYSDRPRGQLWTPERQARLLVRALAALGIERPVVFGHSWGTLVALAWALDHPDAVSRLVLASGYYYPTPRADMIPTGLTGMPIVGDMIASSWAPIQARLFGPLGNKAIFSPAKVPQAFRDNMPFGLMMRPSQLRATGADSGQMPIAAARLAKRYAELALPIAVLWGEGDKLVDQHGQSRRFHASLPAAAGGELAGAGHMLHHVHTQAVARCIAEGSV</sequence>
<protein>
    <submittedName>
        <fullName evidence="6">Alpha/beta hydrolase</fullName>
    </submittedName>
</protein>
<evidence type="ECO:0000313" key="7">
    <source>
        <dbReference type="Proteomes" id="UP000218366"/>
    </source>
</evidence>
<dbReference type="PANTHER" id="PTHR43798:SF24">
    <property type="entry name" value="CIS-3-ALKYL-4-ALKYLOXETAN-2-ONE DECARBOXYLASE"/>
    <property type="match status" value="1"/>
</dbReference>
<keyword evidence="2 6" id="KW-0378">Hydrolase</keyword>
<evidence type="ECO:0000256" key="1">
    <source>
        <dbReference type="ARBA" id="ARBA00010088"/>
    </source>
</evidence>
<keyword evidence="4" id="KW-0472">Membrane</keyword>
<proteinExistence type="inferred from homology"/>
<keyword evidence="7" id="KW-1185">Reference proteome</keyword>
<evidence type="ECO:0000256" key="4">
    <source>
        <dbReference type="SAM" id="Phobius"/>
    </source>
</evidence>
<feature type="region of interest" description="Disordered" evidence="3">
    <location>
        <begin position="1"/>
        <end position="21"/>
    </location>
</feature>
<evidence type="ECO:0000259" key="5">
    <source>
        <dbReference type="Pfam" id="PF00561"/>
    </source>
</evidence>